<keyword evidence="4" id="KW-1185">Reference proteome</keyword>
<keyword evidence="2" id="KW-0067">ATP-binding</keyword>
<dbReference type="OrthoDB" id="9415630at2759"/>
<sequence>MFSTGRSVHVHWTMSASAAEASSLAATGRSNVRSDGRVCTIRPGVNLENTVLPVPLKAGDAGRAFYYLLESAAGYLHISNGSMALVKLKEAEVLRKTKAIVTAHFEEATFFSLKGEVCCCMNHIKLAKKMIREALSLLERHFPWSSFAALIKSQVEKLPCATFVRRAASLPQEIR</sequence>
<dbReference type="PANTHER" id="PTHR16305:SF28">
    <property type="entry name" value="GUANYLATE CYCLASE DOMAIN-CONTAINING PROTEIN"/>
    <property type="match status" value="1"/>
</dbReference>
<name>A0A2I0T3X1_LIMLA</name>
<accession>A0A2I0T3X1</accession>
<dbReference type="GO" id="GO:0005737">
    <property type="term" value="C:cytoplasm"/>
    <property type="evidence" value="ECO:0007669"/>
    <property type="project" value="TreeGrafter"/>
</dbReference>
<evidence type="ECO:0000313" key="3">
    <source>
        <dbReference type="EMBL" id="PKU28490.1"/>
    </source>
</evidence>
<dbReference type="AlphaFoldDB" id="A0A2I0T3X1"/>
<dbReference type="PANTHER" id="PTHR16305">
    <property type="entry name" value="TESTICULAR SOLUBLE ADENYLYL CYCLASE"/>
    <property type="match status" value="1"/>
</dbReference>
<evidence type="ECO:0000256" key="1">
    <source>
        <dbReference type="ARBA" id="ARBA00022741"/>
    </source>
</evidence>
<evidence type="ECO:0000256" key="2">
    <source>
        <dbReference type="ARBA" id="ARBA00022840"/>
    </source>
</evidence>
<reference evidence="4" key="2">
    <citation type="submission" date="2017-12" db="EMBL/GenBank/DDBJ databases">
        <title>Genome sequence of the Bar-tailed Godwit (Limosa lapponica baueri).</title>
        <authorList>
            <person name="Lima N.C.B."/>
            <person name="Parody-Merino A.M."/>
            <person name="Battley P.F."/>
            <person name="Fidler A.E."/>
            <person name="Prosdocimi F."/>
        </authorList>
    </citation>
    <scope>NUCLEOTIDE SEQUENCE [LARGE SCALE GENOMIC DNA]</scope>
</reference>
<keyword evidence="1" id="KW-0547">Nucleotide-binding</keyword>
<organism evidence="3 4">
    <name type="scientific">Limosa lapponica baueri</name>
    <dbReference type="NCBI Taxonomy" id="1758121"/>
    <lineage>
        <taxon>Eukaryota</taxon>
        <taxon>Metazoa</taxon>
        <taxon>Chordata</taxon>
        <taxon>Craniata</taxon>
        <taxon>Vertebrata</taxon>
        <taxon>Euteleostomi</taxon>
        <taxon>Archelosauria</taxon>
        <taxon>Archosauria</taxon>
        <taxon>Dinosauria</taxon>
        <taxon>Saurischia</taxon>
        <taxon>Theropoda</taxon>
        <taxon>Coelurosauria</taxon>
        <taxon>Aves</taxon>
        <taxon>Neognathae</taxon>
        <taxon>Neoaves</taxon>
        <taxon>Charadriiformes</taxon>
        <taxon>Scolopacidae</taxon>
        <taxon>Limosa</taxon>
    </lineage>
</organism>
<dbReference type="EMBL" id="KZ520368">
    <property type="protein sequence ID" value="PKU28490.1"/>
    <property type="molecule type" value="Genomic_DNA"/>
</dbReference>
<protein>
    <submittedName>
        <fullName evidence="3">Adenylate cyclase type 10</fullName>
    </submittedName>
</protein>
<dbReference type="Proteomes" id="UP000233556">
    <property type="component" value="Unassembled WGS sequence"/>
</dbReference>
<dbReference type="GO" id="GO:0005524">
    <property type="term" value="F:ATP binding"/>
    <property type="evidence" value="ECO:0007669"/>
    <property type="project" value="UniProtKB-KW"/>
</dbReference>
<reference evidence="4" key="1">
    <citation type="submission" date="2017-11" db="EMBL/GenBank/DDBJ databases">
        <authorList>
            <person name="Lima N.C."/>
            <person name="Parody-Merino A.M."/>
            <person name="Battley P.F."/>
            <person name="Fidler A.E."/>
            <person name="Prosdocimi F."/>
        </authorList>
    </citation>
    <scope>NUCLEOTIDE SEQUENCE [LARGE SCALE GENOMIC DNA]</scope>
</reference>
<proteinExistence type="predicted"/>
<evidence type="ECO:0000313" key="4">
    <source>
        <dbReference type="Proteomes" id="UP000233556"/>
    </source>
</evidence>
<gene>
    <name evidence="3" type="ORF">llap_21206</name>
</gene>
<dbReference type="GO" id="GO:0004016">
    <property type="term" value="F:adenylate cyclase activity"/>
    <property type="evidence" value="ECO:0007669"/>
    <property type="project" value="TreeGrafter"/>
</dbReference>